<dbReference type="PIRSF" id="PIRSF006278">
    <property type="entry name" value="ACCD_DCysDesulf"/>
    <property type="match status" value="1"/>
</dbReference>
<dbReference type="GO" id="GO:0030170">
    <property type="term" value="F:pyridoxal phosphate binding"/>
    <property type="evidence" value="ECO:0007669"/>
    <property type="project" value="InterPro"/>
</dbReference>
<dbReference type="GO" id="GO:0019148">
    <property type="term" value="F:D-cysteine desulfhydrase activity"/>
    <property type="evidence" value="ECO:0007669"/>
    <property type="project" value="TreeGrafter"/>
</dbReference>
<dbReference type="InterPro" id="IPR005965">
    <property type="entry name" value="ACP_carboxylate_deaminase"/>
</dbReference>
<dbReference type="PANTHER" id="PTHR43780:SF2">
    <property type="entry name" value="1-AMINOCYCLOPROPANE-1-CARBOXYLATE DEAMINASE-RELATED"/>
    <property type="match status" value="1"/>
</dbReference>
<feature type="active site" description="Nucleophile" evidence="6">
    <location>
        <position position="93"/>
    </location>
</feature>
<keyword evidence="10" id="KW-1185">Reference proteome</keyword>
<evidence type="ECO:0000256" key="2">
    <source>
        <dbReference type="ARBA" id="ARBA00001933"/>
    </source>
</evidence>
<sequence>MADPEPTYLNTLRLIPKLPFLFGPSPIQALPRLTRAISPPTSCDPRITIHAKREDCNSPLAYGGNKVRKLVYLVADAQAHACTALVSVGGIQSNHTRAVTAVAAAAGLQAVTVQERWVPIDPPLYAQTGNILLSRLMGGDVRVGIGEEGGGEEGFGIGHKEATRRVCREVEEKGGKPYYIPAGASDHELGGLGFVDCMVEIAGQERELGIFFDTVIVCSVTGSSHAGLIVGAVAEGRGRKVIGIDASGKPEETKEQVTRIARNTAKLLDPDLEIPDSAIILDDRFHEGVYGVPGPSTIKAMQLAARTDAVITDPVYEGKSMAGMIQLIREGTIGPGSNVLYVHLGGQPALNAYSSYFETESAKDVQ</sequence>
<proteinExistence type="inferred from homology"/>
<dbReference type="Proteomes" id="UP000800092">
    <property type="component" value="Unassembled WGS sequence"/>
</dbReference>
<reference evidence="9" key="1">
    <citation type="journal article" date="2020" name="Stud. Mycol.">
        <title>101 Dothideomycetes genomes: a test case for predicting lifestyles and emergence of pathogens.</title>
        <authorList>
            <person name="Haridas S."/>
            <person name="Albert R."/>
            <person name="Binder M."/>
            <person name="Bloem J."/>
            <person name="Labutti K."/>
            <person name="Salamov A."/>
            <person name="Andreopoulos B."/>
            <person name="Baker S."/>
            <person name="Barry K."/>
            <person name="Bills G."/>
            <person name="Bluhm B."/>
            <person name="Cannon C."/>
            <person name="Castanera R."/>
            <person name="Culley D."/>
            <person name="Daum C."/>
            <person name="Ezra D."/>
            <person name="Gonzalez J."/>
            <person name="Henrissat B."/>
            <person name="Kuo A."/>
            <person name="Liang C."/>
            <person name="Lipzen A."/>
            <person name="Lutzoni F."/>
            <person name="Magnuson J."/>
            <person name="Mondo S."/>
            <person name="Nolan M."/>
            <person name="Ohm R."/>
            <person name="Pangilinan J."/>
            <person name="Park H.-J."/>
            <person name="Ramirez L."/>
            <person name="Alfaro M."/>
            <person name="Sun H."/>
            <person name="Tritt A."/>
            <person name="Yoshinaga Y."/>
            <person name="Zwiers L.-H."/>
            <person name="Turgeon B."/>
            <person name="Goodwin S."/>
            <person name="Spatafora J."/>
            <person name="Crous P."/>
            <person name="Grigoriev I."/>
        </authorList>
    </citation>
    <scope>NUCLEOTIDE SEQUENCE</scope>
    <source>
        <strain evidence="9">Tuck. ex Michener</strain>
    </source>
</reference>
<feature type="modified residue" description="N6-(pyridoxal phosphate)lysine" evidence="7">
    <location>
        <position position="66"/>
    </location>
</feature>
<evidence type="ECO:0000256" key="5">
    <source>
        <dbReference type="ARBA" id="ARBA00022898"/>
    </source>
</evidence>
<evidence type="ECO:0000256" key="4">
    <source>
        <dbReference type="ARBA" id="ARBA00022801"/>
    </source>
</evidence>
<dbReference type="NCBIfam" id="TIGR01274">
    <property type="entry name" value="ACC_deam"/>
    <property type="match status" value="1"/>
</dbReference>
<dbReference type="Pfam" id="PF00291">
    <property type="entry name" value="PALP"/>
    <property type="match status" value="1"/>
</dbReference>
<dbReference type="InterPro" id="IPR027278">
    <property type="entry name" value="ACCD_DCysDesulf"/>
</dbReference>
<evidence type="ECO:0000256" key="6">
    <source>
        <dbReference type="PIRSR" id="PIRSR006278-1"/>
    </source>
</evidence>
<dbReference type="AlphaFoldDB" id="A0A6A6GT89"/>
<dbReference type="EMBL" id="ML991882">
    <property type="protein sequence ID" value="KAF2228945.1"/>
    <property type="molecule type" value="Genomic_DNA"/>
</dbReference>
<dbReference type="SUPFAM" id="SSF53686">
    <property type="entry name" value="Tryptophan synthase beta subunit-like PLP-dependent enzymes"/>
    <property type="match status" value="1"/>
</dbReference>
<dbReference type="OrthoDB" id="10266364at2759"/>
<keyword evidence="5 7" id="KW-0663">Pyridoxal phosphate</keyword>
<gene>
    <name evidence="9" type="ORF">EV356DRAFT_496965</name>
</gene>
<comment type="catalytic activity">
    <reaction evidence="1">
        <text>1-aminocyclopropane-1-carboxylate + H2O = 2-oxobutanoate + NH4(+)</text>
        <dbReference type="Rhea" id="RHEA:16933"/>
        <dbReference type="ChEBI" id="CHEBI:15377"/>
        <dbReference type="ChEBI" id="CHEBI:16763"/>
        <dbReference type="ChEBI" id="CHEBI:28938"/>
        <dbReference type="ChEBI" id="CHEBI:58360"/>
        <dbReference type="EC" id="3.5.99.7"/>
    </reaction>
</comment>
<comment type="similarity">
    <text evidence="3">Belongs to the ACC deaminase/D-cysteine desulfhydrase family.</text>
</comment>
<organism evidence="9 10">
    <name type="scientific">Viridothelium virens</name>
    <name type="common">Speckled blister lichen</name>
    <name type="synonym">Trypethelium virens</name>
    <dbReference type="NCBI Taxonomy" id="1048519"/>
    <lineage>
        <taxon>Eukaryota</taxon>
        <taxon>Fungi</taxon>
        <taxon>Dikarya</taxon>
        <taxon>Ascomycota</taxon>
        <taxon>Pezizomycotina</taxon>
        <taxon>Dothideomycetes</taxon>
        <taxon>Dothideomycetes incertae sedis</taxon>
        <taxon>Trypetheliales</taxon>
        <taxon>Trypetheliaceae</taxon>
        <taxon>Viridothelium</taxon>
    </lineage>
</organism>
<evidence type="ECO:0000313" key="10">
    <source>
        <dbReference type="Proteomes" id="UP000800092"/>
    </source>
</evidence>
<feature type="domain" description="Tryptophan synthase beta chain-like PALP" evidence="8">
    <location>
        <begin position="22"/>
        <end position="345"/>
    </location>
</feature>
<dbReference type="GO" id="GO:0009310">
    <property type="term" value="P:amine catabolic process"/>
    <property type="evidence" value="ECO:0007669"/>
    <property type="project" value="InterPro"/>
</dbReference>
<accession>A0A6A6GT89</accession>
<dbReference type="InterPro" id="IPR001926">
    <property type="entry name" value="TrpB-like_PALP"/>
</dbReference>
<evidence type="ECO:0000259" key="8">
    <source>
        <dbReference type="Pfam" id="PF00291"/>
    </source>
</evidence>
<evidence type="ECO:0000256" key="1">
    <source>
        <dbReference type="ARBA" id="ARBA00001132"/>
    </source>
</evidence>
<keyword evidence="4" id="KW-0378">Hydrolase</keyword>
<protein>
    <submittedName>
        <fullName evidence="9">1-aminocyclopropane-1-carboxylate</fullName>
    </submittedName>
</protein>
<evidence type="ECO:0000256" key="3">
    <source>
        <dbReference type="ARBA" id="ARBA00008639"/>
    </source>
</evidence>
<name>A0A6A6GT89_VIRVR</name>
<dbReference type="Gene3D" id="3.40.50.1100">
    <property type="match status" value="2"/>
</dbReference>
<dbReference type="InterPro" id="IPR036052">
    <property type="entry name" value="TrpB-like_PALP_sf"/>
</dbReference>
<dbReference type="PANTHER" id="PTHR43780">
    <property type="entry name" value="1-AMINOCYCLOPROPANE-1-CARBOXYLATE DEAMINASE-RELATED"/>
    <property type="match status" value="1"/>
</dbReference>
<evidence type="ECO:0000256" key="7">
    <source>
        <dbReference type="PIRSR" id="PIRSR006278-2"/>
    </source>
</evidence>
<comment type="cofactor">
    <cofactor evidence="2">
        <name>pyridoxal 5'-phosphate</name>
        <dbReference type="ChEBI" id="CHEBI:597326"/>
    </cofactor>
</comment>
<evidence type="ECO:0000313" key="9">
    <source>
        <dbReference type="EMBL" id="KAF2228945.1"/>
    </source>
</evidence>
<dbReference type="GO" id="GO:0008660">
    <property type="term" value="F:1-aminocyclopropane-1-carboxylate deaminase activity"/>
    <property type="evidence" value="ECO:0007669"/>
    <property type="project" value="UniProtKB-EC"/>
</dbReference>